<accession>A0A9Q1HG72</accession>
<evidence type="ECO:0000313" key="2">
    <source>
        <dbReference type="Proteomes" id="UP001152320"/>
    </source>
</evidence>
<organism evidence="1 2">
    <name type="scientific">Holothuria leucospilota</name>
    <name type="common">Black long sea cucumber</name>
    <name type="synonym">Mertensiothuria leucospilota</name>
    <dbReference type="NCBI Taxonomy" id="206669"/>
    <lineage>
        <taxon>Eukaryota</taxon>
        <taxon>Metazoa</taxon>
        <taxon>Echinodermata</taxon>
        <taxon>Eleutherozoa</taxon>
        <taxon>Echinozoa</taxon>
        <taxon>Holothuroidea</taxon>
        <taxon>Aspidochirotacea</taxon>
        <taxon>Aspidochirotida</taxon>
        <taxon>Holothuriidae</taxon>
        <taxon>Holothuria</taxon>
    </lineage>
</organism>
<keyword evidence="2" id="KW-1185">Reference proteome</keyword>
<dbReference type="EMBL" id="JAIZAY010000004">
    <property type="protein sequence ID" value="KAJ8043798.1"/>
    <property type="molecule type" value="Genomic_DNA"/>
</dbReference>
<evidence type="ECO:0000313" key="1">
    <source>
        <dbReference type="EMBL" id="KAJ8043798.1"/>
    </source>
</evidence>
<protein>
    <submittedName>
        <fullName evidence="1">Uncharacterized protein</fullName>
    </submittedName>
</protein>
<reference evidence="1" key="1">
    <citation type="submission" date="2021-10" db="EMBL/GenBank/DDBJ databases">
        <title>Tropical sea cucumber genome reveals ecological adaptation and Cuvierian tubules defense mechanism.</title>
        <authorList>
            <person name="Chen T."/>
        </authorList>
    </citation>
    <scope>NUCLEOTIDE SEQUENCE</scope>
    <source>
        <strain evidence="1">Nanhai2018</strain>
        <tissue evidence="1">Muscle</tissue>
    </source>
</reference>
<comment type="caution">
    <text evidence="1">The sequence shown here is derived from an EMBL/GenBank/DDBJ whole genome shotgun (WGS) entry which is preliminary data.</text>
</comment>
<dbReference type="Proteomes" id="UP001152320">
    <property type="component" value="Chromosome 4"/>
</dbReference>
<gene>
    <name evidence="1" type="ORF">HOLleu_11062</name>
</gene>
<dbReference type="AlphaFoldDB" id="A0A9Q1HG72"/>
<sequence>MPNSAGFDDLLSTDHHVVYIDFGFIGSEDFADEQSISSYGTESAVLIPFLADSPDGVPKYDLSLGQFYQRDRGDIPRVSINFPYYDIDELNVTETGAAWRNGSDELTVSFVKSKPCKVPPSIRRHEFDAMIEKELQFSFSKPDLSYCDRQSIVENPVCEIFKSIKSEVETAGLNVCQTSQATWEGKCEASLAMLCITDGFRDLLLLKDDPIEVITSERFYGSFGSTLKYPCLE</sequence>
<proteinExistence type="predicted"/>
<name>A0A9Q1HG72_HOLLE</name>